<reference evidence="9" key="1">
    <citation type="journal article" date="2019" name="Int. J. Syst. Evol. Microbiol.">
        <title>The Global Catalogue of Microorganisms (GCM) 10K type strain sequencing project: providing services to taxonomists for standard genome sequencing and annotation.</title>
        <authorList>
            <consortium name="The Broad Institute Genomics Platform"/>
            <consortium name="The Broad Institute Genome Sequencing Center for Infectious Disease"/>
            <person name="Wu L."/>
            <person name="Ma J."/>
        </authorList>
    </citation>
    <scope>NUCLEOTIDE SEQUENCE [LARGE SCALE GENOMIC DNA]</scope>
    <source>
        <strain evidence="9">CGMCC 1.18575</strain>
    </source>
</reference>
<dbReference type="InterPro" id="IPR001525">
    <property type="entry name" value="C5_MeTfrase"/>
</dbReference>
<evidence type="ECO:0000256" key="5">
    <source>
        <dbReference type="PROSITE-ProRule" id="PRU01016"/>
    </source>
</evidence>
<dbReference type="InterPro" id="IPR029063">
    <property type="entry name" value="SAM-dependent_MTases_sf"/>
</dbReference>
<dbReference type="PRINTS" id="PR00105">
    <property type="entry name" value="C5METTRFRASE"/>
</dbReference>
<keyword evidence="2 5" id="KW-0808">Transferase</keyword>
<evidence type="ECO:0000256" key="2">
    <source>
        <dbReference type="ARBA" id="ARBA00022679"/>
    </source>
</evidence>
<name>A0ABW0HQ26_9BACL</name>
<dbReference type="PROSITE" id="PS00094">
    <property type="entry name" value="C5_MTASE_1"/>
    <property type="match status" value="1"/>
</dbReference>
<keyword evidence="3 5" id="KW-0949">S-adenosyl-L-methionine</keyword>
<dbReference type="RefSeq" id="WP_378130656.1">
    <property type="nucleotide sequence ID" value="NZ_JBHSMI010000012.1"/>
</dbReference>
<dbReference type="GO" id="GO:0003886">
    <property type="term" value="F:DNA (cytosine-5-)-methyltransferase activity"/>
    <property type="evidence" value="ECO:0007669"/>
    <property type="project" value="UniProtKB-EC"/>
</dbReference>
<keyword evidence="9" id="KW-1185">Reference proteome</keyword>
<organism evidence="8 9">
    <name type="scientific">Cohnella soli</name>
    <dbReference type="NCBI Taxonomy" id="425005"/>
    <lineage>
        <taxon>Bacteria</taxon>
        <taxon>Bacillati</taxon>
        <taxon>Bacillota</taxon>
        <taxon>Bacilli</taxon>
        <taxon>Bacillales</taxon>
        <taxon>Paenibacillaceae</taxon>
        <taxon>Cohnella</taxon>
    </lineage>
</organism>
<evidence type="ECO:0000313" key="9">
    <source>
        <dbReference type="Proteomes" id="UP001596113"/>
    </source>
</evidence>
<evidence type="ECO:0000256" key="7">
    <source>
        <dbReference type="RuleBase" id="RU000417"/>
    </source>
</evidence>
<comment type="similarity">
    <text evidence="5 6">Belongs to the class I-like SAM-binding methyltransferase superfamily. C5-methyltransferase family.</text>
</comment>
<protein>
    <recommendedName>
        <fullName evidence="7">Cytosine-specific methyltransferase</fullName>
        <ecNumber evidence="7">2.1.1.37</ecNumber>
    </recommendedName>
</protein>
<dbReference type="Gene3D" id="3.40.50.150">
    <property type="entry name" value="Vaccinia Virus protein VP39"/>
    <property type="match status" value="1"/>
</dbReference>
<evidence type="ECO:0000313" key="8">
    <source>
        <dbReference type="EMBL" id="MFC5402316.1"/>
    </source>
</evidence>
<feature type="active site" evidence="5">
    <location>
        <position position="77"/>
    </location>
</feature>
<accession>A0ABW0HQ26</accession>
<sequence length="446" mass="50554">MFERSDKLTVCSFFAGGGLLDYGFKDDFDIVWANELNPAAAACYRANIGDHIQICDLAKVKPSDIPFSDGFIGGPPCIDYSSTGANRGEFGSTGKLVWVYFELINAKRPKFFIFENVLGLAVRHKETLERLLRAFEQSGYNVSVEILDASTFGVSQARKRVFIAGIRRELGFTFRFPVPTHTKSSVRDAIGDLPAPTTIAARDRMLGTFPNHVATWESPTPERIVDVIHHPRSQWRGMRRLVWEEQSPTLTAHIAKDGREHLHPEEPRRITVREGLRLMSVPDDFVIPTEVPLSHQYRIVGNGIAYNIAKALSEEMNAQIRSHRCQLQFERKGGRAMIWFHGTSQSNRNAIWDSWFVPNEGTWGKGVYFSSSLEGSSFFGDCVLRVEVPDVHILNIDFEDWQTKYPEEDSWADTLLRFAPQAAAIHYPYGEVELCVFQPEIIRLVQ</sequence>
<dbReference type="SUPFAM" id="SSF53335">
    <property type="entry name" value="S-adenosyl-L-methionine-dependent methyltransferases"/>
    <property type="match status" value="1"/>
</dbReference>
<dbReference type="Pfam" id="PF00145">
    <property type="entry name" value="DNA_methylase"/>
    <property type="match status" value="1"/>
</dbReference>
<dbReference type="SUPFAM" id="SSF56399">
    <property type="entry name" value="ADP-ribosylation"/>
    <property type="match status" value="1"/>
</dbReference>
<dbReference type="PANTHER" id="PTHR10629">
    <property type="entry name" value="CYTOSINE-SPECIFIC METHYLTRANSFERASE"/>
    <property type="match status" value="1"/>
</dbReference>
<proteinExistence type="inferred from homology"/>
<comment type="catalytic activity">
    <reaction evidence="7">
        <text>a 2'-deoxycytidine in DNA + S-adenosyl-L-methionine = a 5-methyl-2'-deoxycytidine in DNA + S-adenosyl-L-homocysteine + H(+)</text>
        <dbReference type="Rhea" id="RHEA:13681"/>
        <dbReference type="Rhea" id="RHEA-COMP:11369"/>
        <dbReference type="Rhea" id="RHEA-COMP:11370"/>
        <dbReference type="ChEBI" id="CHEBI:15378"/>
        <dbReference type="ChEBI" id="CHEBI:57856"/>
        <dbReference type="ChEBI" id="CHEBI:59789"/>
        <dbReference type="ChEBI" id="CHEBI:85452"/>
        <dbReference type="ChEBI" id="CHEBI:85454"/>
        <dbReference type="EC" id="2.1.1.37"/>
    </reaction>
</comment>
<dbReference type="InterPro" id="IPR018117">
    <property type="entry name" value="C5_DNA_meth_AS"/>
</dbReference>
<dbReference type="EC" id="2.1.1.37" evidence="7"/>
<comment type="caution">
    <text evidence="8">The sequence shown here is derived from an EMBL/GenBank/DDBJ whole genome shotgun (WGS) entry which is preliminary data.</text>
</comment>
<evidence type="ECO:0000256" key="4">
    <source>
        <dbReference type="ARBA" id="ARBA00022747"/>
    </source>
</evidence>
<dbReference type="EMBL" id="JBHSMI010000012">
    <property type="protein sequence ID" value="MFC5402316.1"/>
    <property type="molecule type" value="Genomic_DNA"/>
</dbReference>
<evidence type="ECO:0000256" key="6">
    <source>
        <dbReference type="RuleBase" id="RU000416"/>
    </source>
</evidence>
<evidence type="ECO:0000256" key="1">
    <source>
        <dbReference type="ARBA" id="ARBA00022603"/>
    </source>
</evidence>
<dbReference type="InterPro" id="IPR050390">
    <property type="entry name" value="C5-Methyltransferase"/>
</dbReference>
<keyword evidence="1 5" id="KW-0489">Methyltransferase</keyword>
<gene>
    <name evidence="8" type="ORF">ACFPOF_06165</name>
</gene>
<dbReference type="GO" id="GO:0032259">
    <property type="term" value="P:methylation"/>
    <property type="evidence" value="ECO:0007669"/>
    <property type="project" value="UniProtKB-KW"/>
</dbReference>
<dbReference type="Gene3D" id="3.90.120.10">
    <property type="entry name" value="DNA Methylase, subunit A, domain 2"/>
    <property type="match status" value="1"/>
</dbReference>
<keyword evidence="4" id="KW-0680">Restriction system</keyword>
<dbReference type="PROSITE" id="PS51679">
    <property type="entry name" value="SAM_MT_C5"/>
    <property type="match status" value="1"/>
</dbReference>
<dbReference type="NCBIfam" id="TIGR00675">
    <property type="entry name" value="dcm"/>
    <property type="match status" value="1"/>
</dbReference>
<dbReference type="Proteomes" id="UP001596113">
    <property type="component" value="Unassembled WGS sequence"/>
</dbReference>
<evidence type="ECO:0000256" key="3">
    <source>
        <dbReference type="ARBA" id="ARBA00022691"/>
    </source>
</evidence>
<dbReference type="PANTHER" id="PTHR10629:SF52">
    <property type="entry name" value="DNA (CYTOSINE-5)-METHYLTRANSFERASE 1"/>
    <property type="match status" value="1"/>
</dbReference>